<reference evidence="2" key="1">
    <citation type="journal article" date="2019" name="Int. J. Syst. Evol. Microbiol.">
        <title>The Global Catalogue of Microorganisms (GCM) 10K type strain sequencing project: providing services to taxonomists for standard genome sequencing and annotation.</title>
        <authorList>
            <consortium name="The Broad Institute Genomics Platform"/>
            <consortium name="The Broad Institute Genome Sequencing Center for Infectious Disease"/>
            <person name="Wu L."/>
            <person name="Ma J."/>
        </authorList>
    </citation>
    <scope>NUCLEOTIDE SEQUENCE [LARGE SCALE GENOMIC DNA]</scope>
    <source>
        <strain evidence="2">CCUG 63563</strain>
    </source>
</reference>
<dbReference type="Pfam" id="PF10704">
    <property type="entry name" value="DUF2508"/>
    <property type="match status" value="1"/>
</dbReference>
<protein>
    <submittedName>
        <fullName evidence="1">YaaL family protein</fullName>
    </submittedName>
</protein>
<gene>
    <name evidence="1" type="ORF">ACFQ0V_00030</name>
</gene>
<dbReference type="EMBL" id="JBHTJF010000001">
    <property type="protein sequence ID" value="MFD0942179.1"/>
    <property type="molecule type" value="Genomic_DNA"/>
</dbReference>
<accession>A0ABW3GTK1</accession>
<proteinExistence type="predicted"/>
<dbReference type="InterPro" id="IPR019644">
    <property type="entry name" value="DUF2508"/>
</dbReference>
<comment type="caution">
    <text evidence="1">The sequence shown here is derived from an EMBL/GenBank/DDBJ whole genome shotgun (WGS) entry which is preliminary data.</text>
</comment>
<organism evidence="1 2">
    <name type="scientific">Savagea faecisuis</name>
    <dbReference type="NCBI Taxonomy" id="1274803"/>
    <lineage>
        <taxon>Bacteria</taxon>
        <taxon>Bacillati</taxon>
        <taxon>Bacillota</taxon>
        <taxon>Bacilli</taxon>
        <taxon>Bacillales</taxon>
        <taxon>Caryophanaceae</taxon>
        <taxon>Savagea</taxon>
    </lineage>
</organism>
<keyword evidence="2" id="KW-1185">Reference proteome</keyword>
<sequence>MFRLFRKRSSVRQEFDDRFMQLLQELKEEWEQARELEELVRDYDEQVIAKRKIAESKYFYMFKEAKERNIRLNRRF</sequence>
<evidence type="ECO:0000313" key="1">
    <source>
        <dbReference type="EMBL" id="MFD0942179.1"/>
    </source>
</evidence>
<dbReference type="RefSeq" id="WP_381008504.1">
    <property type="nucleotide sequence ID" value="NZ_JBHTJF010000001.1"/>
</dbReference>
<evidence type="ECO:0000313" key="2">
    <source>
        <dbReference type="Proteomes" id="UP001596976"/>
    </source>
</evidence>
<name>A0ABW3GTK1_9BACL</name>
<dbReference type="Proteomes" id="UP001596976">
    <property type="component" value="Unassembled WGS sequence"/>
</dbReference>